<feature type="chain" id="PRO_5041396144" evidence="6">
    <location>
        <begin position="18"/>
        <end position="228"/>
    </location>
</feature>
<dbReference type="EMBL" id="JAOPHQ010000316">
    <property type="protein sequence ID" value="KAK0154960.1"/>
    <property type="molecule type" value="Genomic_DNA"/>
</dbReference>
<dbReference type="PANTHER" id="PTHR45785:SF2">
    <property type="entry name" value="COMPLEMENT FACTOR H-RELATED"/>
    <property type="match status" value="1"/>
</dbReference>
<keyword evidence="4" id="KW-1015">Disulfide bond</keyword>
<accession>A0AA47NAJ6</accession>
<dbReference type="Pfam" id="PF00084">
    <property type="entry name" value="Sushi"/>
    <property type="match status" value="2"/>
</dbReference>
<dbReference type="PROSITE" id="PS50923">
    <property type="entry name" value="SUSHI"/>
    <property type="match status" value="2"/>
</dbReference>
<dbReference type="InterPro" id="IPR000436">
    <property type="entry name" value="Sushi_SCR_CCP_dom"/>
</dbReference>
<dbReference type="PANTHER" id="PTHR45785">
    <property type="entry name" value="COMPLEMENT FACTOR H-RELATED"/>
    <property type="match status" value="1"/>
</dbReference>
<evidence type="ECO:0000256" key="2">
    <source>
        <dbReference type="ARBA" id="ARBA00022659"/>
    </source>
</evidence>
<gene>
    <name evidence="8" type="primary">F13B</name>
    <name evidence="8" type="ORF">N1851_002733</name>
</gene>
<dbReference type="InterPro" id="IPR051503">
    <property type="entry name" value="ComplSys_Reg/VirEntry_Med"/>
</dbReference>
<evidence type="ECO:0000256" key="1">
    <source>
        <dbReference type="ARBA" id="ARBA00004328"/>
    </source>
</evidence>
<comment type="subcellular location">
    <subcellularLocation>
        <location evidence="1">Virion</location>
    </subcellularLocation>
</comment>
<evidence type="ECO:0000256" key="5">
    <source>
        <dbReference type="PROSITE-ProRule" id="PRU00302"/>
    </source>
</evidence>
<dbReference type="CDD" id="cd00033">
    <property type="entry name" value="CCP"/>
    <property type="match status" value="2"/>
</dbReference>
<dbReference type="AlphaFoldDB" id="A0AA47NAJ6"/>
<comment type="caution">
    <text evidence="8">The sequence shown here is derived from an EMBL/GenBank/DDBJ whole genome shotgun (WGS) entry which is preliminary data.</text>
</comment>
<dbReference type="Gene3D" id="2.10.70.10">
    <property type="entry name" value="Complement Module, domain 1"/>
    <property type="match status" value="2"/>
</dbReference>
<dbReference type="SMART" id="SM00032">
    <property type="entry name" value="CCP"/>
    <property type="match status" value="2"/>
</dbReference>
<dbReference type="Proteomes" id="UP001174136">
    <property type="component" value="Unassembled WGS sequence"/>
</dbReference>
<sequence>MFCLSVYFLFFLILFLASNPNKCPPPTLADGYVVPEKGSYVQNEQLSYACETSFEPAVGVWWAISTCTNGKWTPVPKCNAGRCGPILHILNGEAKINRNSITYTCKAGYRPTGSDTVLCFGTGKWSTPPPFLMAELHLLKYSELQLNNVETHQKYQMQEQNSSLGAYATVAMMATKSRIPLISCTVTRMGLGPLVHNAKLHLLKYSELQLNNVEPYHEYQMQDQKSSL</sequence>
<dbReference type="SUPFAM" id="SSF57535">
    <property type="entry name" value="Complement control module/SCR domain"/>
    <property type="match status" value="2"/>
</dbReference>
<dbReference type="InterPro" id="IPR035976">
    <property type="entry name" value="Sushi/SCR/CCP_sf"/>
</dbReference>
<organism evidence="8 9">
    <name type="scientific">Merluccius polli</name>
    <name type="common">Benguela hake</name>
    <name type="synonym">Merluccius cadenati</name>
    <dbReference type="NCBI Taxonomy" id="89951"/>
    <lineage>
        <taxon>Eukaryota</taxon>
        <taxon>Metazoa</taxon>
        <taxon>Chordata</taxon>
        <taxon>Craniata</taxon>
        <taxon>Vertebrata</taxon>
        <taxon>Euteleostomi</taxon>
        <taxon>Actinopterygii</taxon>
        <taxon>Neopterygii</taxon>
        <taxon>Teleostei</taxon>
        <taxon>Neoteleostei</taxon>
        <taxon>Acanthomorphata</taxon>
        <taxon>Zeiogadaria</taxon>
        <taxon>Gadariae</taxon>
        <taxon>Gadiformes</taxon>
        <taxon>Gadoidei</taxon>
        <taxon>Merlucciidae</taxon>
        <taxon>Merluccius</taxon>
    </lineage>
</organism>
<keyword evidence="3 6" id="KW-0732">Signal</keyword>
<evidence type="ECO:0000259" key="7">
    <source>
        <dbReference type="PROSITE" id="PS50923"/>
    </source>
</evidence>
<evidence type="ECO:0000256" key="3">
    <source>
        <dbReference type="ARBA" id="ARBA00022729"/>
    </source>
</evidence>
<evidence type="ECO:0000256" key="4">
    <source>
        <dbReference type="ARBA" id="ARBA00023157"/>
    </source>
</evidence>
<feature type="domain" description="Sushi" evidence="7">
    <location>
        <begin position="21"/>
        <end position="80"/>
    </location>
</feature>
<feature type="domain" description="Sushi" evidence="7">
    <location>
        <begin position="81"/>
        <end position="134"/>
    </location>
</feature>
<keyword evidence="2 5" id="KW-0768">Sushi</keyword>
<proteinExistence type="predicted"/>
<evidence type="ECO:0000256" key="6">
    <source>
        <dbReference type="SAM" id="SignalP"/>
    </source>
</evidence>
<keyword evidence="9" id="KW-1185">Reference proteome</keyword>
<feature type="signal peptide" evidence="6">
    <location>
        <begin position="1"/>
        <end position="17"/>
    </location>
</feature>
<evidence type="ECO:0000313" key="8">
    <source>
        <dbReference type="EMBL" id="KAK0154960.1"/>
    </source>
</evidence>
<evidence type="ECO:0000313" key="9">
    <source>
        <dbReference type="Proteomes" id="UP001174136"/>
    </source>
</evidence>
<protein>
    <submittedName>
        <fullName evidence="8">Coagulation factor XIII B chain</fullName>
    </submittedName>
</protein>
<reference evidence="8" key="1">
    <citation type="journal article" date="2023" name="Front. Mar. Sci.">
        <title>A new Merluccius polli reference genome to investigate the effects of global change in West African waters.</title>
        <authorList>
            <person name="Mateo J.L."/>
            <person name="Blanco-Fernandez C."/>
            <person name="Garcia-Vazquez E."/>
            <person name="Machado-Schiaffino G."/>
        </authorList>
    </citation>
    <scope>NUCLEOTIDE SEQUENCE</scope>
    <source>
        <strain evidence="8">C29</strain>
        <tissue evidence="8">Fin</tissue>
    </source>
</reference>
<comment type="caution">
    <text evidence="5">Lacks conserved residue(s) required for the propagation of feature annotation.</text>
</comment>
<name>A0AA47NAJ6_MERPO</name>